<dbReference type="AlphaFoldDB" id="A0A2K9NPC7"/>
<evidence type="ECO:0000313" key="2">
    <source>
        <dbReference type="Proteomes" id="UP000235584"/>
    </source>
</evidence>
<dbReference type="KEGG" id="bsto:C0V70_04440"/>
<protein>
    <submittedName>
        <fullName evidence="1">DUF2945 domain-containing protein</fullName>
    </submittedName>
</protein>
<dbReference type="Proteomes" id="UP000235584">
    <property type="component" value="Chromosome"/>
</dbReference>
<organism evidence="1 2">
    <name type="scientific">Bacteriovorax stolpii</name>
    <name type="common">Bdellovibrio stolpii</name>
    <dbReference type="NCBI Taxonomy" id="960"/>
    <lineage>
        <taxon>Bacteria</taxon>
        <taxon>Pseudomonadati</taxon>
        <taxon>Bdellovibrionota</taxon>
        <taxon>Bacteriovoracia</taxon>
        <taxon>Bacteriovoracales</taxon>
        <taxon>Bacteriovoracaceae</taxon>
        <taxon>Bacteriovorax</taxon>
    </lineage>
</organism>
<dbReference type="Pfam" id="PF11160">
    <property type="entry name" value="Hva1_TUDOR"/>
    <property type="match status" value="1"/>
</dbReference>
<gene>
    <name evidence="1" type="ORF">C0V70_04440</name>
</gene>
<evidence type="ECO:0000313" key="1">
    <source>
        <dbReference type="EMBL" id="AUN97370.1"/>
    </source>
</evidence>
<keyword evidence="2" id="KW-1185">Reference proteome</keyword>
<reference evidence="1 2" key="1">
    <citation type="submission" date="2018-01" db="EMBL/GenBank/DDBJ databases">
        <title>Complete genome sequence of Bacteriovorax stolpii DSM12778.</title>
        <authorList>
            <person name="Tang B."/>
            <person name="Chang J."/>
        </authorList>
    </citation>
    <scope>NUCLEOTIDE SEQUENCE [LARGE SCALE GENOMIC DNA]</scope>
    <source>
        <strain evidence="1 2">DSM 12778</strain>
    </source>
</reference>
<dbReference type="EMBL" id="CP025704">
    <property type="protein sequence ID" value="AUN97370.1"/>
    <property type="molecule type" value="Genomic_DNA"/>
</dbReference>
<accession>A0A2K9NPC7</accession>
<sequence length="75" mass="8362">MEKIKPYSVGDKVTWKWAGGTIKGQVEEVHFAPIEKIIKGSRIKRNGSVEKPAYQVKSEAGNIALKLHTELQKAD</sequence>
<dbReference type="RefSeq" id="WP_102242665.1">
    <property type="nucleotide sequence ID" value="NZ_CP025704.1"/>
</dbReference>
<name>A0A2K9NPC7_BACTC</name>
<dbReference type="InterPro" id="IPR021331">
    <property type="entry name" value="Hva1_TUDOR"/>
</dbReference>
<proteinExistence type="predicted"/>